<evidence type="ECO:0000313" key="10">
    <source>
        <dbReference type="Proteomes" id="UP000253918"/>
    </source>
</evidence>
<dbReference type="Pfam" id="PF25917">
    <property type="entry name" value="BSH_RND"/>
    <property type="match status" value="1"/>
</dbReference>
<dbReference type="RefSeq" id="WP_114686954.1">
    <property type="nucleotide sequence ID" value="NZ_QQNB01000001.1"/>
</dbReference>
<keyword evidence="3" id="KW-0175">Coiled coil</keyword>
<dbReference type="Gene3D" id="2.40.420.20">
    <property type="match status" value="1"/>
</dbReference>
<organism evidence="9 10">
    <name type="scientific">Sphingomonas aracearum</name>
    <dbReference type="NCBI Taxonomy" id="2283317"/>
    <lineage>
        <taxon>Bacteria</taxon>
        <taxon>Pseudomonadati</taxon>
        <taxon>Pseudomonadota</taxon>
        <taxon>Alphaproteobacteria</taxon>
        <taxon>Sphingomonadales</taxon>
        <taxon>Sphingomonadaceae</taxon>
        <taxon>Sphingomonas</taxon>
    </lineage>
</organism>
<sequence>MRLIGMFAICGVLAGCGERQAKKPAAAPAPVVEVETVRSQDVPNLLELPGRIQSVRTAEVRARVDGIVQRRLFQEGSDVRAGQPLFQIDPRAYRAQVEQALAVLRRAQAARTNAASVVSRYAPLVRDRSVSGQENDAAVSDLRQAEAQVAEARAQLAQRRLDLEYTTVRAPISGRVGIAEVTEGALVSGGQATLLTRVDEATPIYAVFSQSNTAILDAIAQQRSGSLQLRSSGEVRVALVLDNGQEYPVEGKIDFTAPTVDAQTGTRTIRAVFANPQRLLQPGQFVRGRIRAGMLRDGVTVPARAIQFKGAQASVMTVNAQNVVVARPVKLGAEVGNRWIVPSGLKNGERVIVNGWQKARPGQQVKIAPRSAATPAGGQPTAPRS</sequence>
<dbReference type="FunFam" id="2.40.420.20:FF:000001">
    <property type="entry name" value="Efflux RND transporter periplasmic adaptor subunit"/>
    <property type="match status" value="1"/>
</dbReference>
<dbReference type="PROSITE" id="PS51257">
    <property type="entry name" value="PROKAR_LIPOPROTEIN"/>
    <property type="match status" value="1"/>
</dbReference>
<dbReference type="InterPro" id="IPR058624">
    <property type="entry name" value="MdtA-like_HH"/>
</dbReference>
<dbReference type="GO" id="GO:0022857">
    <property type="term" value="F:transmembrane transporter activity"/>
    <property type="evidence" value="ECO:0007669"/>
    <property type="project" value="InterPro"/>
</dbReference>
<dbReference type="GO" id="GO:0046677">
    <property type="term" value="P:response to antibiotic"/>
    <property type="evidence" value="ECO:0007669"/>
    <property type="project" value="TreeGrafter"/>
</dbReference>
<evidence type="ECO:0000256" key="1">
    <source>
        <dbReference type="ARBA" id="ARBA00004196"/>
    </source>
</evidence>
<reference evidence="9 10" key="1">
    <citation type="submission" date="2018-07" db="EMBL/GenBank/DDBJ databases">
        <title>a novel species of Sphingomonas isolated from the rhizosphere soil of Araceae plant.</title>
        <authorList>
            <person name="Zhiyong W."/>
            <person name="Qinglan Z."/>
            <person name="Zhiwei F."/>
            <person name="Ding X."/>
            <person name="Gejiao W."/>
            <person name="Shixue Z."/>
        </authorList>
    </citation>
    <scope>NUCLEOTIDE SEQUENCE [LARGE SCALE GENOMIC DNA]</scope>
    <source>
        <strain evidence="9 10">WZY 27</strain>
    </source>
</reference>
<accession>A0A369VY96</accession>
<feature type="domain" description="Multidrug resistance protein MdtA-like beta-barrel" evidence="7">
    <location>
        <begin position="203"/>
        <end position="293"/>
    </location>
</feature>
<dbReference type="InterPro" id="IPR058625">
    <property type="entry name" value="MdtA-like_BSH"/>
</dbReference>
<dbReference type="PANTHER" id="PTHR30158">
    <property type="entry name" value="ACRA/E-RELATED COMPONENT OF DRUG EFFLUX TRANSPORTER"/>
    <property type="match status" value="1"/>
</dbReference>
<keyword evidence="10" id="KW-1185">Reference proteome</keyword>
<protein>
    <submittedName>
        <fullName evidence="9">Efflux RND transporter periplasmic adaptor subunit</fullName>
    </submittedName>
</protein>
<dbReference type="NCBIfam" id="TIGR01730">
    <property type="entry name" value="RND_mfp"/>
    <property type="match status" value="1"/>
</dbReference>
<evidence type="ECO:0000256" key="2">
    <source>
        <dbReference type="ARBA" id="ARBA00009477"/>
    </source>
</evidence>
<comment type="similarity">
    <text evidence="2">Belongs to the membrane fusion protein (MFP) (TC 8.A.1) family.</text>
</comment>
<dbReference type="Gene3D" id="1.10.287.470">
    <property type="entry name" value="Helix hairpin bin"/>
    <property type="match status" value="1"/>
</dbReference>
<comment type="caution">
    <text evidence="9">The sequence shown here is derived from an EMBL/GenBank/DDBJ whole genome shotgun (WGS) entry which is preliminary data.</text>
</comment>
<dbReference type="PANTHER" id="PTHR30158:SF3">
    <property type="entry name" value="MULTIDRUG EFFLUX PUMP SUBUNIT ACRA-RELATED"/>
    <property type="match status" value="1"/>
</dbReference>
<dbReference type="InterPro" id="IPR058626">
    <property type="entry name" value="MdtA-like_b-barrel"/>
</dbReference>
<dbReference type="Pfam" id="PF25944">
    <property type="entry name" value="Beta-barrel_RND"/>
    <property type="match status" value="1"/>
</dbReference>
<gene>
    <name evidence="9" type="ORF">DVW87_07075</name>
</gene>
<dbReference type="SUPFAM" id="SSF111369">
    <property type="entry name" value="HlyD-like secretion proteins"/>
    <property type="match status" value="1"/>
</dbReference>
<evidence type="ECO:0000259" key="6">
    <source>
        <dbReference type="Pfam" id="PF25917"/>
    </source>
</evidence>
<dbReference type="Proteomes" id="UP000253918">
    <property type="component" value="Unassembled WGS sequence"/>
</dbReference>
<evidence type="ECO:0000256" key="3">
    <source>
        <dbReference type="SAM" id="Coils"/>
    </source>
</evidence>
<evidence type="ECO:0000259" key="7">
    <source>
        <dbReference type="Pfam" id="PF25944"/>
    </source>
</evidence>
<feature type="domain" description="Multidrug resistance protein MdtA-like barrel-sandwich hybrid" evidence="6">
    <location>
        <begin position="56"/>
        <end position="194"/>
    </location>
</feature>
<feature type="coiled-coil region" evidence="3">
    <location>
        <begin position="135"/>
        <end position="162"/>
    </location>
</feature>
<evidence type="ECO:0000313" key="9">
    <source>
        <dbReference type="EMBL" id="RDE07374.1"/>
    </source>
</evidence>
<dbReference type="Pfam" id="PF25967">
    <property type="entry name" value="RND-MFP_C"/>
    <property type="match status" value="1"/>
</dbReference>
<dbReference type="InterPro" id="IPR058627">
    <property type="entry name" value="MdtA-like_C"/>
</dbReference>
<dbReference type="GO" id="GO:0030313">
    <property type="term" value="C:cell envelope"/>
    <property type="evidence" value="ECO:0007669"/>
    <property type="project" value="UniProtKB-SubCell"/>
</dbReference>
<dbReference type="OrthoDB" id="9816569at2"/>
<proteinExistence type="inferred from homology"/>
<evidence type="ECO:0000259" key="8">
    <source>
        <dbReference type="Pfam" id="PF25967"/>
    </source>
</evidence>
<dbReference type="Gene3D" id="2.40.30.170">
    <property type="match status" value="1"/>
</dbReference>
<dbReference type="AlphaFoldDB" id="A0A369VY96"/>
<evidence type="ECO:0000256" key="4">
    <source>
        <dbReference type="SAM" id="MobiDB-lite"/>
    </source>
</evidence>
<feature type="compositionally biased region" description="Low complexity" evidence="4">
    <location>
        <begin position="372"/>
        <end position="385"/>
    </location>
</feature>
<dbReference type="Pfam" id="PF25876">
    <property type="entry name" value="HH_MFP_RND"/>
    <property type="match status" value="1"/>
</dbReference>
<feature type="region of interest" description="Disordered" evidence="4">
    <location>
        <begin position="363"/>
        <end position="385"/>
    </location>
</feature>
<name>A0A369VY96_9SPHN</name>
<comment type="subcellular location">
    <subcellularLocation>
        <location evidence="1">Cell envelope</location>
    </subcellularLocation>
</comment>
<evidence type="ECO:0000259" key="5">
    <source>
        <dbReference type="Pfam" id="PF25876"/>
    </source>
</evidence>
<feature type="domain" description="Multidrug resistance protein MdtA-like C-terminal permuted SH3" evidence="8">
    <location>
        <begin position="299"/>
        <end position="358"/>
    </location>
</feature>
<dbReference type="GO" id="GO:0005886">
    <property type="term" value="C:plasma membrane"/>
    <property type="evidence" value="ECO:0007669"/>
    <property type="project" value="TreeGrafter"/>
</dbReference>
<feature type="domain" description="Multidrug resistance protein MdtA-like alpha-helical hairpin" evidence="5">
    <location>
        <begin position="97"/>
        <end position="166"/>
    </location>
</feature>
<dbReference type="Gene3D" id="2.40.50.100">
    <property type="match status" value="1"/>
</dbReference>
<dbReference type="EMBL" id="QQNB01000001">
    <property type="protein sequence ID" value="RDE07374.1"/>
    <property type="molecule type" value="Genomic_DNA"/>
</dbReference>
<dbReference type="InterPro" id="IPR006143">
    <property type="entry name" value="RND_pump_MFP"/>
</dbReference>